<organism evidence="2 3">
    <name type="scientific">Strongyloides papillosus</name>
    <name type="common">Intestinal threadworm</name>
    <dbReference type="NCBI Taxonomy" id="174720"/>
    <lineage>
        <taxon>Eukaryota</taxon>
        <taxon>Metazoa</taxon>
        <taxon>Ecdysozoa</taxon>
        <taxon>Nematoda</taxon>
        <taxon>Chromadorea</taxon>
        <taxon>Rhabditida</taxon>
        <taxon>Tylenchina</taxon>
        <taxon>Panagrolaimomorpha</taxon>
        <taxon>Strongyloidoidea</taxon>
        <taxon>Strongyloididae</taxon>
        <taxon>Strongyloides</taxon>
    </lineage>
</organism>
<protein>
    <submittedName>
        <fullName evidence="3">Uncharacterized protein</fullName>
    </submittedName>
</protein>
<dbReference type="WBParaSite" id="SPAL_0000093800.1">
    <property type="protein sequence ID" value="SPAL_0000093800.1"/>
    <property type="gene ID" value="SPAL_0000093800"/>
</dbReference>
<dbReference type="Proteomes" id="UP000046392">
    <property type="component" value="Unplaced"/>
</dbReference>
<sequence>MIENFAKIVVISILLIYAVPSSPVGDELKLHMAPNETLTISKIYNVTIQIPVFEFSVNETIESRVYELYSKEGVKYLKNLKFPLGIIGLGEVLNGSTFEFFIISKMEEYKGFKGNITIERKNEIRNEIKKAAYYAKKIINSKEYKESIPYFKYGEEKFKELDFAFMENVLGLDVMYHIASNVHMKYPRELYLLCGKSINERPVCRDTFNYLDNLK</sequence>
<accession>A0A0N5B4D6</accession>
<reference evidence="3" key="1">
    <citation type="submission" date="2017-02" db="UniProtKB">
        <authorList>
            <consortium name="WormBaseParasite"/>
        </authorList>
    </citation>
    <scope>IDENTIFICATION</scope>
</reference>
<keyword evidence="2" id="KW-1185">Reference proteome</keyword>
<evidence type="ECO:0000313" key="2">
    <source>
        <dbReference type="Proteomes" id="UP000046392"/>
    </source>
</evidence>
<feature type="signal peptide" evidence="1">
    <location>
        <begin position="1"/>
        <end position="21"/>
    </location>
</feature>
<name>A0A0N5B4D6_STREA</name>
<proteinExistence type="predicted"/>
<keyword evidence="1" id="KW-0732">Signal</keyword>
<feature type="chain" id="PRO_5005893707" evidence="1">
    <location>
        <begin position="22"/>
        <end position="215"/>
    </location>
</feature>
<dbReference type="AlphaFoldDB" id="A0A0N5B4D6"/>
<evidence type="ECO:0000313" key="3">
    <source>
        <dbReference type="WBParaSite" id="SPAL_0000093800.1"/>
    </source>
</evidence>
<evidence type="ECO:0000256" key="1">
    <source>
        <dbReference type="SAM" id="SignalP"/>
    </source>
</evidence>